<name>A0AAN9J902_CLITE</name>
<proteinExistence type="predicted"/>
<dbReference type="Pfam" id="PF06549">
    <property type="entry name" value="DUF1118"/>
    <property type="match status" value="1"/>
</dbReference>
<dbReference type="Proteomes" id="UP001359559">
    <property type="component" value="Unassembled WGS sequence"/>
</dbReference>
<keyword evidence="2" id="KW-1185">Reference proteome</keyword>
<dbReference type="AlphaFoldDB" id="A0AAN9J902"/>
<evidence type="ECO:0000313" key="1">
    <source>
        <dbReference type="EMBL" id="KAK7293473.1"/>
    </source>
</evidence>
<sequence length="152" mass="15918">MVMEASAIIGRGSPLFFSSSPATTQDSLFLVNSMATPKPIPPTSRIVASRKNSTVFPLGEQPRSSAVTSTPLIKFLTRMEQLKLLSKAEKAGLLSAAEKFGFSLSAIERLGLLSKAKALGVLSTATDLVTPTTLNPQLGIVALGSRVCLLGS</sequence>
<protein>
    <submittedName>
        <fullName evidence="1">Uncharacterized protein</fullName>
    </submittedName>
</protein>
<accession>A0AAN9J902</accession>
<dbReference type="InterPro" id="IPR009500">
    <property type="entry name" value="DUF1118"/>
</dbReference>
<reference evidence="1 2" key="1">
    <citation type="submission" date="2024-01" db="EMBL/GenBank/DDBJ databases">
        <title>The genomes of 5 underutilized Papilionoideae crops provide insights into root nodulation and disease resistance.</title>
        <authorList>
            <person name="Yuan L."/>
        </authorList>
    </citation>
    <scope>NUCLEOTIDE SEQUENCE [LARGE SCALE GENOMIC DNA]</scope>
    <source>
        <strain evidence="1">LY-2023</strain>
        <tissue evidence="1">Leaf</tissue>
    </source>
</reference>
<evidence type="ECO:0000313" key="2">
    <source>
        <dbReference type="Proteomes" id="UP001359559"/>
    </source>
</evidence>
<gene>
    <name evidence="1" type="ORF">RJT34_16339</name>
</gene>
<comment type="caution">
    <text evidence="1">The sequence shown here is derived from an EMBL/GenBank/DDBJ whole genome shotgun (WGS) entry which is preliminary data.</text>
</comment>
<dbReference type="EMBL" id="JAYKXN010000004">
    <property type="protein sequence ID" value="KAK7293473.1"/>
    <property type="molecule type" value="Genomic_DNA"/>
</dbReference>
<organism evidence="1 2">
    <name type="scientific">Clitoria ternatea</name>
    <name type="common">Butterfly pea</name>
    <dbReference type="NCBI Taxonomy" id="43366"/>
    <lineage>
        <taxon>Eukaryota</taxon>
        <taxon>Viridiplantae</taxon>
        <taxon>Streptophyta</taxon>
        <taxon>Embryophyta</taxon>
        <taxon>Tracheophyta</taxon>
        <taxon>Spermatophyta</taxon>
        <taxon>Magnoliopsida</taxon>
        <taxon>eudicotyledons</taxon>
        <taxon>Gunneridae</taxon>
        <taxon>Pentapetalae</taxon>
        <taxon>rosids</taxon>
        <taxon>fabids</taxon>
        <taxon>Fabales</taxon>
        <taxon>Fabaceae</taxon>
        <taxon>Papilionoideae</taxon>
        <taxon>50 kb inversion clade</taxon>
        <taxon>NPAAA clade</taxon>
        <taxon>indigoferoid/millettioid clade</taxon>
        <taxon>Phaseoleae</taxon>
        <taxon>Clitoria</taxon>
    </lineage>
</organism>